<sequence>MTLPAVKLGPDGPNVSRLCLGTMMFGDQADEAAAVAILDTYLQAGGNFIDTADSYAGTRSETLLGKLLGERAPVLLATKCGNAVAGVEASGGLSAHWILRAAEMSLERLRREKIDLFYLHHDDNVTPLDEMVSAIGELLSRGMIGAWGISNFRPWKIVELVRQADLQDIARPVAAQPYYHLLNRTAEADYLPACRHFGIGVIPYSPLARGVLTGKYRSGTPEGSRAGRGDRRMMETEFHPATLELAAKAAAYADAKGVAPAHLALQWVLANDAVTSVLIGPRTVDQLNAYLEAMNTPYDGQDEDFLSALCTPGTTPVPNYWDPRAPLQGRQVRLGEQSDG</sequence>
<dbReference type="PANTHER" id="PTHR43364:SF4">
    <property type="entry name" value="NAD(P)-LINKED OXIDOREDUCTASE SUPERFAMILY PROTEIN"/>
    <property type="match status" value="1"/>
</dbReference>
<dbReference type="Gene3D" id="3.20.20.100">
    <property type="entry name" value="NADP-dependent oxidoreductase domain"/>
    <property type="match status" value="1"/>
</dbReference>
<evidence type="ECO:0000259" key="2">
    <source>
        <dbReference type="Pfam" id="PF00248"/>
    </source>
</evidence>
<evidence type="ECO:0000256" key="1">
    <source>
        <dbReference type="ARBA" id="ARBA00023002"/>
    </source>
</evidence>
<comment type="caution">
    <text evidence="3">The sequence shown here is derived from an EMBL/GenBank/DDBJ whole genome shotgun (WGS) entry which is preliminary data.</text>
</comment>
<organism evidence="3 4">
    <name type="scientific">Nitratireductor kimnyeongensis</name>
    <dbReference type="NCBI Taxonomy" id="430679"/>
    <lineage>
        <taxon>Bacteria</taxon>
        <taxon>Pseudomonadati</taxon>
        <taxon>Pseudomonadota</taxon>
        <taxon>Alphaproteobacteria</taxon>
        <taxon>Hyphomicrobiales</taxon>
        <taxon>Phyllobacteriaceae</taxon>
        <taxon>Nitratireductor</taxon>
    </lineage>
</organism>
<gene>
    <name evidence="3" type="ORF">ACFPOD_07820</name>
</gene>
<dbReference type="InterPro" id="IPR023210">
    <property type="entry name" value="NADP_OxRdtase_dom"/>
</dbReference>
<dbReference type="Pfam" id="PF00248">
    <property type="entry name" value="Aldo_ket_red"/>
    <property type="match status" value="1"/>
</dbReference>
<feature type="domain" description="NADP-dependent oxidoreductase" evidence="2">
    <location>
        <begin position="17"/>
        <end position="301"/>
    </location>
</feature>
<dbReference type="Proteomes" id="UP001596107">
    <property type="component" value="Unassembled WGS sequence"/>
</dbReference>
<dbReference type="SUPFAM" id="SSF51430">
    <property type="entry name" value="NAD(P)-linked oxidoreductase"/>
    <property type="match status" value="1"/>
</dbReference>
<dbReference type="InterPro" id="IPR050523">
    <property type="entry name" value="AKR_Detox_Biosynth"/>
</dbReference>
<evidence type="ECO:0000313" key="3">
    <source>
        <dbReference type="EMBL" id="MFC5585013.1"/>
    </source>
</evidence>
<evidence type="ECO:0000313" key="4">
    <source>
        <dbReference type="Proteomes" id="UP001596107"/>
    </source>
</evidence>
<reference evidence="4" key="1">
    <citation type="journal article" date="2019" name="Int. J. Syst. Evol. Microbiol.">
        <title>The Global Catalogue of Microorganisms (GCM) 10K type strain sequencing project: providing services to taxonomists for standard genome sequencing and annotation.</title>
        <authorList>
            <consortium name="The Broad Institute Genomics Platform"/>
            <consortium name="The Broad Institute Genome Sequencing Center for Infectious Disease"/>
            <person name="Wu L."/>
            <person name="Ma J."/>
        </authorList>
    </citation>
    <scope>NUCLEOTIDE SEQUENCE [LARGE SCALE GENOMIC DNA]</scope>
    <source>
        <strain evidence="4">JCM 3366</strain>
    </source>
</reference>
<dbReference type="EMBL" id="JBHSNB010000001">
    <property type="protein sequence ID" value="MFC5585013.1"/>
    <property type="molecule type" value="Genomic_DNA"/>
</dbReference>
<name>A0ABW0T8A7_9HYPH</name>
<keyword evidence="1" id="KW-0560">Oxidoreductase</keyword>
<dbReference type="RefSeq" id="WP_223019241.1">
    <property type="nucleotide sequence ID" value="NZ_CP078143.1"/>
</dbReference>
<proteinExistence type="predicted"/>
<dbReference type="PANTHER" id="PTHR43364">
    <property type="entry name" value="NADH-SPECIFIC METHYLGLYOXAL REDUCTASE-RELATED"/>
    <property type="match status" value="1"/>
</dbReference>
<dbReference type="InterPro" id="IPR036812">
    <property type="entry name" value="NAD(P)_OxRdtase_dom_sf"/>
</dbReference>
<accession>A0ABW0T8A7</accession>
<protein>
    <submittedName>
        <fullName evidence="3">Aldo/keto reductase</fullName>
    </submittedName>
</protein>
<keyword evidence="4" id="KW-1185">Reference proteome</keyword>